<feature type="signal peptide" evidence="1">
    <location>
        <begin position="1"/>
        <end position="26"/>
    </location>
</feature>
<keyword evidence="3" id="KW-1185">Reference proteome</keyword>
<dbReference type="KEGG" id="tot:TOT_010000872"/>
<organism evidence="2 3">
    <name type="scientific">Theileria orientalis strain Shintoku</name>
    <dbReference type="NCBI Taxonomy" id="869250"/>
    <lineage>
        <taxon>Eukaryota</taxon>
        <taxon>Sar</taxon>
        <taxon>Alveolata</taxon>
        <taxon>Apicomplexa</taxon>
        <taxon>Aconoidasida</taxon>
        <taxon>Piroplasmida</taxon>
        <taxon>Theileriidae</taxon>
        <taxon>Theileria</taxon>
    </lineage>
</organism>
<dbReference type="Proteomes" id="UP000003786">
    <property type="component" value="Chromosome 1"/>
</dbReference>
<dbReference type="GeneID" id="20713734"/>
<dbReference type="AlphaFoldDB" id="J4C2W8"/>
<sequence length="47" mass="5162">MSLIICSTICLAIAAVILCNICTSESDTDNIEDEKYEYVDSMNIVNS</sequence>
<evidence type="ECO:0000313" key="2">
    <source>
        <dbReference type="EMBL" id="BAM39416.1"/>
    </source>
</evidence>
<accession>J4C2W8</accession>
<name>J4C2W8_THEOR</name>
<reference evidence="2 3" key="1">
    <citation type="journal article" date="2012" name="MBio">
        <title>Comparative genome analysis of three eukaryotic parasites with differing abilities to transform leukocytes reveals key mediators of Theileria-induced leukocyte transformation.</title>
        <authorList>
            <person name="Hayashida K."/>
            <person name="Hara Y."/>
            <person name="Abe T."/>
            <person name="Yamasaki C."/>
            <person name="Toyoda A."/>
            <person name="Kosuge T."/>
            <person name="Suzuki Y."/>
            <person name="Sato Y."/>
            <person name="Kawashima S."/>
            <person name="Katayama T."/>
            <person name="Wakaguri H."/>
            <person name="Inoue N."/>
            <person name="Homma K."/>
            <person name="Tada-Umezaki M."/>
            <person name="Yagi Y."/>
            <person name="Fujii Y."/>
            <person name="Habara T."/>
            <person name="Kanehisa M."/>
            <person name="Watanabe H."/>
            <person name="Ito K."/>
            <person name="Gojobori T."/>
            <person name="Sugawara H."/>
            <person name="Imanishi T."/>
            <person name="Weir W."/>
            <person name="Gardner M."/>
            <person name="Pain A."/>
            <person name="Shiels B."/>
            <person name="Hattori M."/>
            <person name="Nene V."/>
            <person name="Sugimoto C."/>
        </authorList>
    </citation>
    <scope>NUCLEOTIDE SEQUENCE [LARGE SCALE GENOMIC DNA]</scope>
    <source>
        <strain evidence="2 3">Shintoku</strain>
    </source>
</reference>
<protein>
    <submittedName>
        <fullName evidence="2">Uncharacterized protein</fullName>
    </submittedName>
</protein>
<dbReference type="VEuPathDB" id="PiroplasmaDB:TOT_010000872"/>
<gene>
    <name evidence="2" type="ORF">TOT_010000872</name>
</gene>
<dbReference type="EMBL" id="AP011946">
    <property type="protein sequence ID" value="BAM39416.1"/>
    <property type="molecule type" value="Genomic_DNA"/>
</dbReference>
<keyword evidence="1" id="KW-0732">Signal</keyword>
<evidence type="ECO:0000256" key="1">
    <source>
        <dbReference type="SAM" id="SignalP"/>
    </source>
</evidence>
<dbReference type="RefSeq" id="XP_009689717.1">
    <property type="nucleotide sequence ID" value="XM_009691422.1"/>
</dbReference>
<feature type="chain" id="PRO_5003778120" evidence="1">
    <location>
        <begin position="27"/>
        <end position="47"/>
    </location>
</feature>
<evidence type="ECO:0000313" key="3">
    <source>
        <dbReference type="Proteomes" id="UP000003786"/>
    </source>
</evidence>
<proteinExistence type="predicted"/>